<organism evidence="9 10">
    <name type="scientific">Tuber aestivum</name>
    <name type="common">summer truffle</name>
    <dbReference type="NCBI Taxonomy" id="59557"/>
    <lineage>
        <taxon>Eukaryota</taxon>
        <taxon>Fungi</taxon>
        <taxon>Dikarya</taxon>
        <taxon>Ascomycota</taxon>
        <taxon>Pezizomycotina</taxon>
        <taxon>Pezizomycetes</taxon>
        <taxon>Pezizales</taxon>
        <taxon>Tuberaceae</taxon>
        <taxon>Tuber</taxon>
    </lineage>
</organism>
<dbReference type="InterPro" id="IPR033867">
    <property type="entry name" value="Mrt4"/>
</dbReference>
<dbReference type="GO" id="GO:0005730">
    <property type="term" value="C:nucleolus"/>
    <property type="evidence" value="ECO:0007669"/>
    <property type="project" value="UniProtKB-SubCell"/>
</dbReference>
<sequence>MPRSKRSKVVPLTKTEKRPGRENNERLYGKIRESINDHQIIFVFSVDNMRNTHLKEVRTDLSDSRLFFGKTKVMAKALGTSVSDEYRPNLSSLSKYLTGNVGLLITSRPVEEVLAYFESFSKQDYARMNAVSPITFTVPAGVVYSTGGNVRQEEDVPMAHSLETTVRGLGMPTRLVSGKVRLDQEFVVCREGKKLDSKQAALLKMFGVATAEFVIRPSAYWTSATTEVTAVGAMEE</sequence>
<evidence type="ECO:0000259" key="8">
    <source>
        <dbReference type="Pfam" id="PF17777"/>
    </source>
</evidence>
<dbReference type="InterPro" id="IPR040637">
    <property type="entry name" value="Ribosomal_uL10-like_insert"/>
</dbReference>
<dbReference type="Pfam" id="PF00466">
    <property type="entry name" value="Ribosomal_L10"/>
    <property type="match status" value="1"/>
</dbReference>
<dbReference type="Pfam" id="PF17777">
    <property type="entry name" value="RL10P_insert"/>
    <property type="match status" value="1"/>
</dbReference>
<evidence type="ECO:0000256" key="6">
    <source>
        <dbReference type="RuleBase" id="RU364039"/>
    </source>
</evidence>
<dbReference type="PANTHER" id="PTHR45841:SF1">
    <property type="entry name" value="MRNA TURNOVER PROTEIN 4 HOMOLOG"/>
    <property type="match status" value="1"/>
</dbReference>
<evidence type="ECO:0000256" key="4">
    <source>
        <dbReference type="ARBA" id="ARBA00022490"/>
    </source>
</evidence>
<protein>
    <recommendedName>
        <fullName evidence="6">Ribosome assembly factor mrt4</fullName>
    </recommendedName>
</protein>
<keyword evidence="4 6" id="KW-0963">Cytoplasm</keyword>
<dbReference type="AlphaFoldDB" id="A0A292PVH3"/>
<evidence type="ECO:0000256" key="2">
    <source>
        <dbReference type="ARBA" id="ARBA00008889"/>
    </source>
</evidence>
<dbReference type="GO" id="GO:0030687">
    <property type="term" value="C:preribosome, large subunit precursor"/>
    <property type="evidence" value="ECO:0007669"/>
    <property type="project" value="TreeGrafter"/>
</dbReference>
<evidence type="ECO:0000313" key="10">
    <source>
        <dbReference type="Proteomes" id="UP001412239"/>
    </source>
</evidence>
<keyword evidence="5 6" id="KW-0539">Nucleus</keyword>
<dbReference type="CDD" id="cd05796">
    <property type="entry name" value="Ribosomal_P0_like"/>
    <property type="match status" value="1"/>
</dbReference>
<accession>A0A292PVH3</accession>
<keyword evidence="6" id="KW-0690">Ribosome biogenesis</keyword>
<dbReference type="GO" id="GO:0000027">
    <property type="term" value="P:ribosomal large subunit assembly"/>
    <property type="evidence" value="ECO:0007669"/>
    <property type="project" value="InterPro"/>
</dbReference>
<feature type="domain" description="Large ribosomal subunit protein uL10-like insertion" evidence="8">
    <location>
        <begin position="126"/>
        <end position="208"/>
    </location>
</feature>
<comment type="similarity">
    <text evidence="2 6">Belongs to the universal ribosomal protein uL10 family.</text>
</comment>
<gene>
    <name evidence="9" type="ORF">GSTUAT00005064001</name>
</gene>
<dbReference type="Gene3D" id="3.30.70.1730">
    <property type="match status" value="1"/>
</dbReference>
<keyword evidence="10" id="KW-1185">Reference proteome</keyword>
<reference evidence="9" key="1">
    <citation type="submission" date="2015-10" db="EMBL/GenBank/DDBJ databases">
        <authorList>
            <person name="Regsiter A."/>
            <person name="william w."/>
        </authorList>
    </citation>
    <scope>NUCLEOTIDE SEQUENCE</scope>
    <source>
        <strain evidence="9">Montdore</strain>
    </source>
</reference>
<dbReference type="SUPFAM" id="SSF160369">
    <property type="entry name" value="Ribosomal protein L10-like"/>
    <property type="match status" value="1"/>
</dbReference>
<dbReference type="EMBL" id="LN891038">
    <property type="protein sequence ID" value="CUS10791.1"/>
    <property type="molecule type" value="Genomic_DNA"/>
</dbReference>
<dbReference type="InterPro" id="IPR001790">
    <property type="entry name" value="Ribosomal_uL10"/>
</dbReference>
<evidence type="ECO:0000256" key="3">
    <source>
        <dbReference type="ARBA" id="ARBA00011117"/>
    </source>
</evidence>
<dbReference type="GO" id="GO:0000956">
    <property type="term" value="P:nuclear-transcribed mRNA catabolic process"/>
    <property type="evidence" value="ECO:0007669"/>
    <property type="project" value="TreeGrafter"/>
</dbReference>
<evidence type="ECO:0000256" key="7">
    <source>
        <dbReference type="SAM" id="MobiDB-lite"/>
    </source>
</evidence>
<dbReference type="FunFam" id="3.30.70.1730:FF:000005">
    <property type="entry name" value="Ribosome assembly factor mrt4"/>
    <property type="match status" value="1"/>
</dbReference>
<evidence type="ECO:0000256" key="1">
    <source>
        <dbReference type="ARBA" id="ARBA00004046"/>
    </source>
</evidence>
<feature type="region of interest" description="Disordered" evidence="7">
    <location>
        <begin position="1"/>
        <end position="20"/>
    </location>
</feature>
<dbReference type="InterPro" id="IPR043141">
    <property type="entry name" value="Ribosomal_uL10-like_sf"/>
</dbReference>
<dbReference type="GO" id="GO:0006364">
    <property type="term" value="P:rRNA processing"/>
    <property type="evidence" value="ECO:0007669"/>
    <property type="project" value="TreeGrafter"/>
</dbReference>
<comment type="subcellular location">
    <subcellularLocation>
        <location evidence="6">Cytoplasm</location>
    </subcellularLocation>
    <subcellularLocation>
        <location evidence="6">Nucleus</location>
        <location evidence="6">Nucleolus</location>
    </subcellularLocation>
</comment>
<dbReference type="FunFam" id="3.90.105.20:FF:000003">
    <property type="entry name" value="Ribosome assembly factor mrt4"/>
    <property type="match status" value="1"/>
</dbReference>
<dbReference type="InterPro" id="IPR051742">
    <property type="entry name" value="Ribosome_Assembly_uL10"/>
</dbReference>
<dbReference type="GO" id="GO:0003723">
    <property type="term" value="F:RNA binding"/>
    <property type="evidence" value="ECO:0007669"/>
    <property type="project" value="TreeGrafter"/>
</dbReference>
<dbReference type="GO" id="GO:0005737">
    <property type="term" value="C:cytoplasm"/>
    <property type="evidence" value="ECO:0007669"/>
    <property type="project" value="UniProtKB-SubCell"/>
</dbReference>
<comment type="subunit">
    <text evidence="3 6">Associates with the pre-60S ribosomal particle.</text>
</comment>
<evidence type="ECO:0000313" key="9">
    <source>
        <dbReference type="EMBL" id="CUS10791.1"/>
    </source>
</evidence>
<name>A0A292PVH3_9PEZI</name>
<dbReference type="Proteomes" id="UP001412239">
    <property type="component" value="Unassembled WGS sequence"/>
</dbReference>
<comment type="function">
    <text evidence="1 6">Component of the ribosome assembly machinery. Nuclear paralog of the ribosomal protein P0, it binds pre-60S subunits at an early stage of assembly in the nucleolus, and is replaced by P0 in cytoplasmic pre-60S subunits and mature 80S ribosomes.</text>
</comment>
<dbReference type="Gene3D" id="3.90.105.20">
    <property type="match status" value="1"/>
</dbReference>
<evidence type="ECO:0000256" key="5">
    <source>
        <dbReference type="ARBA" id="ARBA00023242"/>
    </source>
</evidence>
<dbReference type="PANTHER" id="PTHR45841">
    <property type="entry name" value="MRNA TURNOVER PROTEIN 4 MRTO4"/>
    <property type="match status" value="1"/>
</dbReference>
<dbReference type="InterPro" id="IPR043164">
    <property type="entry name" value="Ribosomal_uL10-like_insert_sf"/>
</dbReference>
<proteinExistence type="inferred from homology"/>